<sequence length="227" mass="24465">MPDARGTPPPTGSASWTEKVRSRDTGRNPRSNGTVLVGPRRTESVLPIGHSFSELPCKPISLKKLADQLHLEGQVRNLSPAFFGGQHIQLQGFRSAQTGGVTEAQTIRRLAGVIKRRLFPAGTLERHFADKTQQRPQLGLDLAGGEGTTADELALDFGQGDAADPAGLGADDLQDFKAAFFFQQKCQQGTGIKEHLPALLFGFSLTFVEQFLGEVPLVTLCFLQAAV</sequence>
<evidence type="ECO:0000256" key="1">
    <source>
        <dbReference type="SAM" id="MobiDB-lite"/>
    </source>
</evidence>
<feature type="region of interest" description="Disordered" evidence="1">
    <location>
        <begin position="1"/>
        <end position="35"/>
    </location>
</feature>
<protein>
    <submittedName>
        <fullName evidence="2">Uncharacterized protein</fullName>
    </submittedName>
</protein>
<dbReference type="PIR" id="E75619">
    <property type="entry name" value="E75619"/>
</dbReference>
<dbReference type="EMBL" id="AE001826">
    <property type="protein sequence ID" value="AAF12657.1"/>
    <property type="molecule type" value="Genomic_DNA"/>
</dbReference>
<gene>
    <name evidence="2" type="ordered locus">DR_B0013</name>
</gene>
<dbReference type="AlphaFoldDB" id="Q9RZU8"/>
<organism evidence="2 3">
    <name type="scientific">Deinococcus radiodurans (strain ATCC 13939 / DSM 20539 / JCM 16871 / CCUG 27074 / LMG 4051 / NBRC 15346 / NCIMB 9279 / VKM B-1422 / R1)</name>
    <dbReference type="NCBI Taxonomy" id="243230"/>
    <lineage>
        <taxon>Bacteria</taxon>
        <taxon>Thermotogati</taxon>
        <taxon>Deinococcota</taxon>
        <taxon>Deinococci</taxon>
        <taxon>Deinococcales</taxon>
        <taxon>Deinococcaceae</taxon>
        <taxon>Deinococcus</taxon>
    </lineage>
</organism>
<evidence type="ECO:0000313" key="2">
    <source>
        <dbReference type="EMBL" id="AAF12657.1"/>
    </source>
</evidence>
<evidence type="ECO:0000313" key="3">
    <source>
        <dbReference type="Proteomes" id="UP000002524"/>
    </source>
</evidence>
<proteinExistence type="predicted"/>
<keyword evidence="2" id="KW-0614">Plasmid</keyword>
<dbReference type="HOGENOM" id="CLU_1218185_0_0_0"/>
<dbReference type="KEGG" id="dra:DR_B0013"/>
<feature type="compositionally biased region" description="Basic and acidic residues" evidence="1">
    <location>
        <begin position="18"/>
        <end position="27"/>
    </location>
</feature>
<name>Q9RZU8_DEIRA</name>
<reference evidence="2 3" key="1">
    <citation type="journal article" date="1999" name="Science">
        <title>Genome sequence of the radioresistant bacterium Deinococcus radiodurans R1.</title>
        <authorList>
            <person name="White O."/>
            <person name="Eisen J.A."/>
            <person name="Heidelberg J.F."/>
            <person name="Hickey E.K."/>
            <person name="Peterson J.D."/>
            <person name="Dodson R.J."/>
            <person name="Haft D.H."/>
            <person name="Gwinn M.L."/>
            <person name="Nelson W.C."/>
            <person name="Richardson D.L."/>
            <person name="Moffat K.S."/>
            <person name="Qin H."/>
            <person name="Jiang L."/>
            <person name="Pamphile W."/>
            <person name="Crosby M."/>
            <person name="Shen M."/>
            <person name="Vamathevan J.J."/>
            <person name="Lam P."/>
            <person name="McDonald L."/>
            <person name="Utterback T."/>
            <person name="Zalewski C."/>
            <person name="Makarova K.S."/>
            <person name="Aravind L."/>
            <person name="Daly M.J."/>
            <person name="Minton K.W."/>
            <person name="Fleischmann R.D."/>
            <person name="Ketchum K.A."/>
            <person name="Nelson K.E."/>
            <person name="Salzberg S."/>
            <person name="Smith H.O."/>
            <person name="Venter J.C."/>
            <person name="Fraser C.M."/>
        </authorList>
    </citation>
    <scope>NUCLEOTIDE SEQUENCE [LARGE SCALE GENOMIC DNA]</scope>
    <source>
        <strain evidence="3">ATCC 13939 / DSM 20539 / JCM 16871 / LMG 4051 / NBRC 15346 / NCIMB 9279 / R1 / VKM B-1422</strain>
    </source>
</reference>
<dbReference type="EnsemblBacteria" id="AAF12657">
    <property type="protein sequence ID" value="AAF12657"/>
    <property type="gene ID" value="DR_B0013"/>
</dbReference>
<accession>Q9RZU8</accession>
<dbReference type="InParanoid" id="Q9RZU8"/>
<dbReference type="Proteomes" id="UP000002524">
    <property type="component" value="Plasmid MP1"/>
</dbReference>
<keyword evidence="3" id="KW-1185">Reference proteome</keyword>
<geneLocation type="plasmid" evidence="3">
    <name>megaplasmid MP1</name>
</geneLocation>